<keyword evidence="1" id="KW-1133">Transmembrane helix</keyword>
<reference evidence="3 4" key="1">
    <citation type="submission" date="2018-02" db="EMBL/GenBank/DDBJ databases">
        <title>Comparative genomes isolates from brazilian mangrove.</title>
        <authorList>
            <person name="Araujo J.E."/>
            <person name="Taketani R.G."/>
            <person name="Silva M.C.P."/>
            <person name="Loureco M.V."/>
            <person name="Andreote F.D."/>
        </authorList>
    </citation>
    <scope>NUCLEOTIDE SEQUENCE [LARGE SCALE GENOMIC DNA]</scope>
    <source>
        <strain evidence="3 4">NAP PRIS-MGV</strain>
    </source>
</reference>
<sequence length="328" mass="35220">MRNGRNAFTLVELLVVIAIIGVLIALLLPAVQQAREAARRMQCSNNFKQMGLALHNYHDTFGSFPYGARAGTVTYPNLSGVNWRTSILPFLEQNTLFDQLNFETGSFSGYRNFPFAGSNLVLEGLVIQGYICPSSPIDPLIAAPGGLNNPADGDKAGMMHHYVGIAGAYPDPAGRTNVVKQTLRGYAAGTGMLRPGQVTRFRDATDGTTNSLAVAEQSAMVGKEVIAANYGGGWTGQLANYPVSSVTSSSDNYYYTGLTTVRWQINYGTKTSSSSSQPYENNTILNSFHPGGILGMLGDGSTRFIPETIDMETLRRISSCDDGLTASL</sequence>
<dbReference type="Gene3D" id="3.30.700.10">
    <property type="entry name" value="Glycoprotein, Type 4 Pilin"/>
    <property type="match status" value="1"/>
</dbReference>
<dbReference type="RefSeq" id="WP_105355388.1">
    <property type="nucleotide sequence ID" value="NZ_PUIB01000017.1"/>
</dbReference>
<dbReference type="PANTHER" id="PTHR30093">
    <property type="entry name" value="GENERAL SECRETION PATHWAY PROTEIN G"/>
    <property type="match status" value="1"/>
</dbReference>
<dbReference type="InterPro" id="IPR027558">
    <property type="entry name" value="Pre_pil_HX9DG_C"/>
</dbReference>
<evidence type="ECO:0000313" key="4">
    <source>
        <dbReference type="Proteomes" id="UP000239388"/>
    </source>
</evidence>
<dbReference type="Proteomes" id="UP000239388">
    <property type="component" value="Unassembled WGS sequence"/>
</dbReference>
<evidence type="ECO:0000256" key="1">
    <source>
        <dbReference type="SAM" id="Phobius"/>
    </source>
</evidence>
<accession>A0A2S8FND1</accession>
<comment type="caution">
    <text evidence="3">The sequence shown here is derived from an EMBL/GenBank/DDBJ whole genome shotgun (WGS) entry which is preliminary data.</text>
</comment>
<keyword evidence="1" id="KW-0472">Membrane</keyword>
<dbReference type="NCBIfam" id="TIGR04294">
    <property type="entry name" value="pre_pil_HX9DG"/>
    <property type="match status" value="1"/>
</dbReference>
<dbReference type="AlphaFoldDB" id="A0A2S8FND1"/>
<feature type="domain" description="DUF1559" evidence="2">
    <location>
        <begin position="32"/>
        <end position="312"/>
    </location>
</feature>
<evidence type="ECO:0000259" key="2">
    <source>
        <dbReference type="Pfam" id="PF07596"/>
    </source>
</evidence>
<dbReference type="Pfam" id="PF07596">
    <property type="entry name" value="SBP_bac_10"/>
    <property type="match status" value="1"/>
</dbReference>
<evidence type="ECO:0000313" key="3">
    <source>
        <dbReference type="EMBL" id="PQO33705.1"/>
    </source>
</evidence>
<dbReference type="InterPro" id="IPR011453">
    <property type="entry name" value="DUF1559"/>
</dbReference>
<dbReference type="Pfam" id="PF07963">
    <property type="entry name" value="N_methyl"/>
    <property type="match status" value="1"/>
</dbReference>
<dbReference type="InterPro" id="IPR012902">
    <property type="entry name" value="N_methyl_site"/>
</dbReference>
<feature type="transmembrane region" description="Helical" evidence="1">
    <location>
        <begin position="7"/>
        <end position="31"/>
    </location>
</feature>
<dbReference type="OrthoDB" id="280382at2"/>
<dbReference type="PANTHER" id="PTHR30093:SF2">
    <property type="entry name" value="TYPE II SECRETION SYSTEM PROTEIN H"/>
    <property type="match status" value="1"/>
</dbReference>
<proteinExistence type="predicted"/>
<dbReference type="InterPro" id="IPR045584">
    <property type="entry name" value="Pilin-like"/>
</dbReference>
<keyword evidence="1" id="KW-0812">Transmembrane</keyword>
<dbReference type="SUPFAM" id="SSF54523">
    <property type="entry name" value="Pili subunits"/>
    <property type="match status" value="1"/>
</dbReference>
<gene>
    <name evidence="3" type="ORF">C5Y98_15850</name>
</gene>
<dbReference type="NCBIfam" id="TIGR02532">
    <property type="entry name" value="IV_pilin_GFxxxE"/>
    <property type="match status" value="1"/>
</dbReference>
<dbReference type="EMBL" id="PUIB01000017">
    <property type="protein sequence ID" value="PQO33705.1"/>
    <property type="molecule type" value="Genomic_DNA"/>
</dbReference>
<protein>
    <submittedName>
        <fullName evidence="3">Prepilin-type cleavage/methylation domain-containing protein</fullName>
    </submittedName>
</protein>
<name>A0A2S8FND1_9BACT</name>
<organism evidence="3 4">
    <name type="scientific">Blastopirellula marina</name>
    <dbReference type="NCBI Taxonomy" id="124"/>
    <lineage>
        <taxon>Bacteria</taxon>
        <taxon>Pseudomonadati</taxon>
        <taxon>Planctomycetota</taxon>
        <taxon>Planctomycetia</taxon>
        <taxon>Pirellulales</taxon>
        <taxon>Pirellulaceae</taxon>
        <taxon>Blastopirellula</taxon>
    </lineage>
</organism>